<evidence type="ECO:0000256" key="2">
    <source>
        <dbReference type="ARBA" id="ARBA00022741"/>
    </source>
</evidence>
<evidence type="ECO:0000256" key="3">
    <source>
        <dbReference type="ARBA" id="ARBA00022840"/>
    </source>
</evidence>
<proteinExistence type="predicted"/>
<keyword evidence="3" id="KW-0067">ATP-binding</keyword>
<dbReference type="Pfam" id="PF08245">
    <property type="entry name" value="Mur_ligase_M"/>
    <property type="match status" value="1"/>
</dbReference>
<dbReference type="GO" id="GO:0005524">
    <property type="term" value="F:ATP binding"/>
    <property type="evidence" value="ECO:0007669"/>
    <property type="project" value="UniProtKB-KW"/>
</dbReference>
<feature type="domain" description="Mur ligase central" evidence="4">
    <location>
        <begin position="35"/>
        <end position="156"/>
    </location>
</feature>
<dbReference type="InterPro" id="IPR036565">
    <property type="entry name" value="Mur-like_cat_sf"/>
</dbReference>
<evidence type="ECO:0000259" key="4">
    <source>
        <dbReference type="Pfam" id="PF08245"/>
    </source>
</evidence>
<dbReference type="PANTHER" id="PTHR43024:SF1">
    <property type="entry name" value="UDP-N-ACETYLMURAMOYL-TRIPEPTIDE--D-ALANYL-D-ALANINE LIGASE"/>
    <property type="match status" value="1"/>
</dbReference>
<comment type="caution">
    <text evidence="5">The sequence shown here is derived from an EMBL/GenBank/DDBJ whole genome shotgun (WGS) entry which is preliminary data.</text>
</comment>
<dbReference type="InterPro" id="IPR013221">
    <property type="entry name" value="Mur_ligase_cen"/>
</dbReference>
<accession>J9FQL0</accession>
<dbReference type="Gene3D" id="3.40.1190.10">
    <property type="entry name" value="Mur-like, catalytic domain"/>
    <property type="match status" value="1"/>
</dbReference>
<organism evidence="5">
    <name type="scientific">gut metagenome</name>
    <dbReference type="NCBI Taxonomy" id="749906"/>
    <lineage>
        <taxon>unclassified sequences</taxon>
        <taxon>metagenomes</taxon>
        <taxon>organismal metagenomes</taxon>
    </lineage>
</organism>
<dbReference type="GO" id="GO:0016881">
    <property type="term" value="F:acid-amino acid ligase activity"/>
    <property type="evidence" value="ECO:0007669"/>
    <property type="project" value="InterPro"/>
</dbReference>
<reference evidence="5" key="1">
    <citation type="journal article" date="2012" name="PLoS ONE">
        <title>Gene sets for utilization of primary and secondary nutrition supplies in the distal gut of endangered iberian lynx.</title>
        <authorList>
            <person name="Alcaide M."/>
            <person name="Messina E."/>
            <person name="Richter M."/>
            <person name="Bargiela R."/>
            <person name="Peplies J."/>
            <person name="Huws S.A."/>
            <person name="Newbold C.J."/>
            <person name="Golyshin P.N."/>
            <person name="Simon M.A."/>
            <person name="Lopez G."/>
            <person name="Yakimov M.M."/>
            <person name="Ferrer M."/>
        </authorList>
    </citation>
    <scope>NUCLEOTIDE SEQUENCE</scope>
</reference>
<evidence type="ECO:0000256" key="1">
    <source>
        <dbReference type="ARBA" id="ARBA00022598"/>
    </source>
</evidence>
<gene>
    <name evidence="5" type="ORF">EVA_20026</name>
</gene>
<name>J9FQL0_9ZZZZ</name>
<dbReference type="SUPFAM" id="SSF53623">
    <property type="entry name" value="MurD-like peptide ligases, catalytic domain"/>
    <property type="match status" value="1"/>
</dbReference>
<dbReference type="AlphaFoldDB" id="J9FQL0"/>
<keyword evidence="1 5" id="KW-0436">Ligase</keyword>
<feature type="non-terminal residue" evidence="5">
    <location>
        <position position="1"/>
    </location>
</feature>
<sequence>EEADFPYILVESTLQAVKDIAEYYLEQLQLPVVGVTGSVGKTSTKEVIASVLKEKYRTLKTQGNFNNELGLPLTVFRLRQEDEIAVLEMGISDFGEMTRLAKIAKPDTCVITNIGTCHLENLGDRDGVLKAKTEIFHYLKPEGHIVLNGDDDKLATVEEYQGI</sequence>
<evidence type="ECO:0000313" key="5">
    <source>
        <dbReference type="EMBL" id="EJW91867.1"/>
    </source>
</evidence>
<dbReference type="InterPro" id="IPR051046">
    <property type="entry name" value="MurCDEF_CellWall_CoF430Synth"/>
</dbReference>
<feature type="non-terminal residue" evidence="5">
    <location>
        <position position="163"/>
    </location>
</feature>
<protein>
    <submittedName>
        <fullName evidence="5">UDP-N-acetylmuramoyl-tripeptide--D-alanyl-D-alanine ligase</fullName>
    </submittedName>
</protein>
<keyword evidence="2" id="KW-0547">Nucleotide-binding</keyword>
<dbReference type="PANTHER" id="PTHR43024">
    <property type="entry name" value="UDP-N-ACETYLMURAMOYL-TRIPEPTIDE--D-ALANYL-D-ALANINE LIGASE"/>
    <property type="match status" value="1"/>
</dbReference>
<dbReference type="EMBL" id="AMCI01007895">
    <property type="protein sequence ID" value="EJW91867.1"/>
    <property type="molecule type" value="Genomic_DNA"/>
</dbReference>